<feature type="domain" description="M23ase beta-sheet core" evidence="2">
    <location>
        <begin position="204"/>
        <end position="298"/>
    </location>
</feature>
<dbReference type="PANTHER" id="PTHR21666:SF286">
    <property type="entry name" value="LIPOPROTEIN NLPD"/>
    <property type="match status" value="1"/>
</dbReference>
<reference evidence="3 4" key="1">
    <citation type="submission" date="2016-09" db="EMBL/GenBank/DDBJ databases">
        <title>Draft genome sequence for the type strain of Desulfuribacillus alkaliarsenatis AHT28, an obligately anaerobic, sulfidogenic bacterium isolated from Russian soda lake sediments.</title>
        <authorList>
            <person name="Abin C.A."/>
            <person name="Hollibaugh J.T."/>
        </authorList>
    </citation>
    <scope>NUCLEOTIDE SEQUENCE [LARGE SCALE GENOMIC DNA]</scope>
    <source>
        <strain evidence="3 4">AHT28</strain>
    </source>
</reference>
<protein>
    <recommendedName>
        <fullName evidence="2">M23ase beta-sheet core domain-containing protein</fullName>
    </recommendedName>
</protein>
<dbReference type="Proteomes" id="UP000094296">
    <property type="component" value="Unassembled WGS sequence"/>
</dbReference>
<dbReference type="AlphaFoldDB" id="A0A1E5G2M7"/>
<dbReference type="InterPro" id="IPR050570">
    <property type="entry name" value="Cell_wall_metabolism_enzyme"/>
</dbReference>
<comment type="caution">
    <text evidence="3">The sequence shown here is derived from an EMBL/GenBank/DDBJ whole genome shotgun (WGS) entry which is preliminary data.</text>
</comment>
<dbReference type="GO" id="GO:0004222">
    <property type="term" value="F:metalloendopeptidase activity"/>
    <property type="evidence" value="ECO:0007669"/>
    <property type="project" value="TreeGrafter"/>
</dbReference>
<evidence type="ECO:0000313" key="3">
    <source>
        <dbReference type="EMBL" id="OEF97327.1"/>
    </source>
</evidence>
<dbReference type="EMBL" id="MIJE01000011">
    <property type="protein sequence ID" value="OEF97327.1"/>
    <property type="molecule type" value="Genomic_DNA"/>
</dbReference>
<dbReference type="PANTHER" id="PTHR21666">
    <property type="entry name" value="PEPTIDASE-RELATED"/>
    <property type="match status" value="1"/>
</dbReference>
<dbReference type="STRING" id="766136.BHF68_03690"/>
<dbReference type="SUPFAM" id="SSF51261">
    <property type="entry name" value="Duplicated hybrid motif"/>
    <property type="match status" value="1"/>
</dbReference>
<dbReference type="InterPro" id="IPR011055">
    <property type="entry name" value="Dup_hybrid_motif"/>
</dbReference>
<sequence>MSKDNNKHFTIMIIPHSEKESVVLNVPVYIFKILSIALVMTSIFAIMFIKQYYDYREEAQYAQRSIAENKSLTREFAVVARDAIELREKVARIEELDQQIRKANEFDPTKSYFSQQNRLALVEEEPDEKSRVTASSLLATEAQGAVQAVKDSLPMREESLQEVQSLLQERHQELAAIPSIWPTSGNMVSGFGMRTDPFTYRPDFHTGIDIANRTGTPIYATADGRIVFAKFDGGYGRSILINHGNGISTRYAHLSRYTVEPGQHVKKGALVGYMGATGRATGPHLHYEVIVNGNAIDPYKYLP</sequence>
<dbReference type="InterPro" id="IPR016047">
    <property type="entry name" value="M23ase_b-sheet_dom"/>
</dbReference>
<name>A0A1E5G2M7_9FIRM</name>
<accession>A0A1E5G2M7</accession>
<dbReference type="Gene3D" id="2.70.70.10">
    <property type="entry name" value="Glucose Permease (Domain IIA)"/>
    <property type="match status" value="1"/>
</dbReference>
<keyword evidence="1" id="KW-0812">Transmembrane</keyword>
<evidence type="ECO:0000259" key="2">
    <source>
        <dbReference type="Pfam" id="PF01551"/>
    </source>
</evidence>
<keyword evidence="4" id="KW-1185">Reference proteome</keyword>
<evidence type="ECO:0000256" key="1">
    <source>
        <dbReference type="SAM" id="Phobius"/>
    </source>
</evidence>
<gene>
    <name evidence="3" type="ORF">BHF68_03690</name>
</gene>
<feature type="transmembrane region" description="Helical" evidence="1">
    <location>
        <begin position="29"/>
        <end position="49"/>
    </location>
</feature>
<proteinExistence type="predicted"/>
<evidence type="ECO:0000313" key="4">
    <source>
        <dbReference type="Proteomes" id="UP000094296"/>
    </source>
</evidence>
<dbReference type="OrthoDB" id="9805799at2"/>
<dbReference type="RefSeq" id="WP_069642725.1">
    <property type="nucleotide sequence ID" value="NZ_MIJE01000011.1"/>
</dbReference>
<organism evidence="3 4">
    <name type="scientific">Desulfuribacillus alkaliarsenatis</name>
    <dbReference type="NCBI Taxonomy" id="766136"/>
    <lineage>
        <taxon>Bacteria</taxon>
        <taxon>Bacillati</taxon>
        <taxon>Bacillota</taxon>
        <taxon>Desulfuribacillia</taxon>
        <taxon>Desulfuribacillales</taxon>
        <taxon>Desulfuribacillaceae</taxon>
        <taxon>Desulfuribacillus</taxon>
    </lineage>
</organism>
<keyword evidence="1" id="KW-1133">Transmembrane helix</keyword>
<dbReference type="Pfam" id="PF01551">
    <property type="entry name" value="Peptidase_M23"/>
    <property type="match status" value="1"/>
</dbReference>
<keyword evidence="1" id="KW-0472">Membrane</keyword>
<dbReference type="CDD" id="cd12797">
    <property type="entry name" value="M23_peptidase"/>
    <property type="match status" value="1"/>
</dbReference>
<dbReference type="FunFam" id="2.70.70.10:FF:000006">
    <property type="entry name" value="M23 family peptidase"/>
    <property type="match status" value="1"/>
</dbReference>